<evidence type="ECO:0000256" key="1">
    <source>
        <dbReference type="SAM" id="Phobius"/>
    </source>
</evidence>
<gene>
    <name evidence="2" type="ORF">BpHYR1_013290</name>
</gene>
<sequence length="101" mass="12180">MVRLESLSVFKRYLYVFFNSDLDSSWIIKKFCFQYSSGDLITVFYEKLPKTIKKNWILNLCFLSFYEIGIIDLKTWLAFGIFFYINLLNKHKKNLNLLNKI</sequence>
<accession>A0A3M7RVS4</accession>
<feature type="transmembrane region" description="Helical" evidence="1">
    <location>
        <begin position="56"/>
        <end position="85"/>
    </location>
</feature>
<comment type="caution">
    <text evidence="2">The sequence shown here is derived from an EMBL/GenBank/DDBJ whole genome shotgun (WGS) entry which is preliminary data.</text>
</comment>
<protein>
    <submittedName>
        <fullName evidence="2">Uncharacterized protein</fullName>
    </submittedName>
</protein>
<keyword evidence="1" id="KW-0812">Transmembrane</keyword>
<keyword evidence="1" id="KW-1133">Transmembrane helix</keyword>
<dbReference type="EMBL" id="REGN01002511">
    <property type="protein sequence ID" value="RNA27671.1"/>
    <property type="molecule type" value="Genomic_DNA"/>
</dbReference>
<name>A0A3M7RVS4_BRAPC</name>
<evidence type="ECO:0000313" key="3">
    <source>
        <dbReference type="Proteomes" id="UP000276133"/>
    </source>
</evidence>
<keyword evidence="3" id="KW-1185">Reference proteome</keyword>
<evidence type="ECO:0000313" key="2">
    <source>
        <dbReference type="EMBL" id="RNA27671.1"/>
    </source>
</evidence>
<dbReference type="Proteomes" id="UP000276133">
    <property type="component" value="Unassembled WGS sequence"/>
</dbReference>
<keyword evidence="1" id="KW-0472">Membrane</keyword>
<proteinExistence type="predicted"/>
<reference evidence="2 3" key="1">
    <citation type="journal article" date="2018" name="Sci. Rep.">
        <title>Genomic signatures of local adaptation to the degree of environmental predictability in rotifers.</title>
        <authorList>
            <person name="Franch-Gras L."/>
            <person name="Hahn C."/>
            <person name="Garcia-Roger E.M."/>
            <person name="Carmona M.J."/>
            <person name="Serra M."/>
            <person name="Gomez A."/>
        </authorList>
    </citation>
    <scope>NUCLEOTIDE SEQUENCE [LARGE SCALE GENOMIC DNA]</scope>
    <source>
        <strain evidence="2">HYR1</strain>
    </source>
</reference>
<organism evidence="2 3">
    <name type="scientific">Brachionus plicatilis</name>
    <name type="common">Marine rotifer</name>
    <name type="synonym">Brachionus muelleri</name>
    <dbReference type="NCBI Taxonomy" id="10195"/>
    <lineage>
        <taxon>Eukaryota</taxon>
        <taxon>Metazoa</taxon>
        <taxon>Spiralia</taxon>
        <taxon>Gnathifera</taxon>
        <taxon>Rotifera</taxon>
        <taxon>Eurotatoria</taxon>
        <taxon>Monogononta</taxon>
        <taxon>Pseudotrocha</taxon>
        <taxon>Ploima</taxon>
        <taxon>Brachionidae</taxon>
        <taxon>Brachionus</taxon>
    </lineage>
</organism>
<dbReference type="AlphaFoldDB" id="A0A3M7RVS4"/>